<dbReference type="AlphaFoldDB" id="A0A9D1Y0J0"/>
<sequence>MPDTAKILVISDVHGRLRDLRWVLQNEPADALFFLGDGLYDLDTALELRKTPLPCPVYRVRGNCDVGYPDPAEGLAPFAGVLFFYTHGHHYGVKMGADRLAETAGARGADVALFGHTHVRELQRGAGAAAAVFNPGSLRDGRSYGVVTVTDGVCEFGWKRVPEF</sequence>
<dbReference type="InterPro" id="IPR029052">
    <property type="entry name" value="Metallo-depent_PP-like"/>
</dbReference>
<reference evidence="3" key="2">
    <citation type="submission" date="2021-04" db="EMBL/GenBank/DDBJ databases">
        <authorList>
            <person name="Gilroy R."/>
        </authorList>
    </citation>
    <scope>NUCLEOTIDE SEQUENCE</scope>
    <source>
        <strain evidence="3">ChiHecec2B26-7398</strain>
    </source>
</reference>
<dbReference type="Gene3D" id="3.60.21.10">
    <property type="match status" value="1"/>
</dbReference>
<protein>
    <submittedName>
        <fullName evidence="3">Metallophosphoesterase family protein</fullName>
    </submittedName>
</protein>
<dbReference type="EMBL" id="DXEI01000070">
    <property type="protein sequence ID" value="HIX94691.1"/>
    <property type="molecule type" value="Genomic_DNA"/>
</dbReference>
<dbReference type="Pfam" id="PF12850">
    <property type="entry name" value="Metallophos_2"/>
    <property type="match status" value="1"/>
</dbReference>
<comment type="similarity">
    <text evidence="1">Belongs to the metallophosphoesterase superfamily. YfcE family.</text>
</comment>
<dbReference type="InterPro" id="IPR024654">
    <property type="entry name" value="Calcineurin-like_PHP_lpxH"/>
</dbReference>
<dbReference type="Proteomes" id="UP000886751">
    <property type="component" value="Unassembled WGS sequence"/>
</dbReference>
<feature type="domain" description="Calcineurin-like phosphoesterase" evidence="2">
    <location>
        <begin position="6"/>
        <end position="144"/>
    </location>
</feature>
<evidence type="ECO:0000256" key="1">
    <source>
        <dbReference type="ARBA" id="ARBA00008950"/>
    </source>
</evidence>
<dbReference type="SUPFAM" id="SSF56300">
    <property type="entry name" value="Metallo-dependent phosphatases"/>
    <property type="match status" value="1"/>
</dbReference>
<organism evidence="3 4">
    <name type="scientific">Candidatus Gemmiger excrementipullorum</name>
    <dbReference type="NCBI Taxonomy" id="2838610"/>
    <lineage>
        <taxon>Bacteria</taxon>
        <taxon>Bacillati</taxon>
        <taxon>Bacillota</taxon>
        <taxon>Clostridia</taxon>
        <taxon>Eubacteriales</taxon>
        <taxon>Gemmiger</taxon>
    </lineage>
</organism>
<name>A0A9D1Y0J0_9FIRM</name>
<evidence type="ECO:0000313" key="3">
    <source>
        <dbReference type="EMBL" id="HIX94691.1"/>
    </source>
</evidence>
<gene>
    <name evidence="3" type="ORF">H9846_04460</name>
</gene>
<comment type="caution">
    <text evidence="3">The sequence shown here is derived from an EMBL/GenBank/DDBJ whole genome shotgun (WGS) entry which is preliminary data.</text>
</comment>
<evidence type="ECO:0000313" key="4">
    <source>
        <dbReference type="Proteomes" id="UP000886751"/>
    </source>
</evidence>
<accession>A0A9D1Y0J0</accession>
<proteinExistence type="inferred from homology"/>
<reference evidence="3" key="1">
    <citation type="journal article" date="2021" name="PeerJ">
        <title>Extensive microbial diversity within the chicken gut microbiome revealed by metagenomics and culture.</title>
        <authorList>
            <person name="Gilroy R."/>
            <person name="Ravi A."/>
            <person name="Getino M."/>
            <person name="Pursley I."/>
            <person name="Horton D.L."/>
            <person name="Alikhan N.F."/>
            <person name="Baker D."/>
            <person name="Gharbi K."/>
            <person name="Hall N."/>
            <person name="Watson M."/>
            <person name="Adriaenssens E.M."/>
            <person name="Foster-Nyarko E."/>
            <person name="Jarju S."/>
            <person name="Secka A."/>
            <person name="Antonio M."/>
            <person name="Oren A."/>
            <person name="Chaudhuri R.R."/>
            <person name="La Ragione R."/>
            <person name="Hildebrand F."/>
            <person name="Pallen M.J."/>
        </authorList>
    </citation>
    <scope>NUCLEOTIDE SEQUENCE</scope>
    <source>
        <strain evidence="3">ChiHecec2B26-7398</strain>
    </source>
</reference>
<evidence type="ECO:0000259" key="2">
    <source>
        <dbReference type="Pfam" id="PF12850"/>
    </source>
</evidence>